<dbReference type="GO" id="GO:0008233">
    <property type="term" value="F:peptidase activity"/>
    <property type="evidence" value="ECO:0007669"/>
    <property type="project" value="UniProtKB-KW"/>
</dbReference>
<organism evidence="9">
    <name type="scientific">Rhizobium leguminosarum</name>
    <dbReference type="NCBI Taxonomy" id="384"/>
    <lineage>
        <taxon>Bacteria</taxon>
        <taxon>Pseudomonadati</taxon>
        <taxon>Pseudomonadota</taxon>
        <taxon>Alphaproteobacteria</taxon>
        <taxon>Hyphomicrobiales</taxon>
        <taxon>Rhizobiaceae</taxon>
        <taxon>Rhizobium/Agrobacterium group</taxon>
        <taxon>Rhizobium</taxon>
    </lineage>
</organism>
<dbReference type="SMART" id="SM00244">
    <property type="entry name" value="PHB"/>
    <property type="match status" value="1"/>
</dbReference>
<dbReference type="GO" id="GO:0016020">
    <property type="term" value="C:membrane"/>
    <property type="evidence" value="ECO:0007669"/>
    <property type="project" value="UniProtKB-SubCell"/>
</dbReference>
<evidence type="ECO:0000256" key="5">
    <source>
        <dbReference type="ARBA" id="ARBA00023136"/>
    </source>
</evidence>
<reference evidence="9" key="1">
    <citation type="submission" date="2016-04" db="EMBL/GenBank/DDBJ databases">
        <title>Fast-growing isolate from the root nodules of Vavilovia formosa.</title>
        <authorList>
            <person name="Kimeklis A."/>
            <person name="Safronova V."/>
            <person name="Belimov A."/>
            <person name="Andronov E."/>
        </authorList>
    </citation>
    <scope>NUCLEOTIDE SEQUENCE [LARGE SCALE GENOMIC DNA]</scope>
    <source>
        <strain evidence="9">Vaf-46</strain>
    </source>
</reference>
<dbReference type="Gene3D" id="3.30.479.30">
    <property type="entry name" value="Band 7 domain"/>
    <property type="match status" value="1"/>
</dbReference>
<dbReference type="InterPro" id="IPR036013">
    <property type="entry name" value="Band_7/SPFH_dom_sf"/>
</dbReference>
<dbReference type="Pfam" id="PF01145">
    <property type="entry name" value="Band_7"/>
    <property type="match status" value="1"/>
</dbReference>
<keyword evidence="9" id="KW-0378">Hydrolase</keyword>
<evidence type="ECO:0000256" key="1">
    <source>
        <dbReference type="ARBA" id="ARBA00004167"/>
    </source>
</evidence>
<evidence type="ECO:0000256" key="4">
    <source>
        <dbReference type="ARBA" id="ARBA00022989"/>
    </source>
</evidence>
<feature type="compositionally biased region" description="Low complexity" evidence="7">
    <location>
        <begin position="302"/>
        <end position="322"/>
    </location>
</feature>
<comment type="subcellular location">
    <subcellularLocation>
        <location evidence="1">Membrane</location>
        <topology evidence="1">Single-pass membrane protein</topology>
    </subcellularLocation>
</comment>
<evidence type="ECO:0000259" key="8">
    <source>
        <dbReference type="SMART" id="SM00244"/>
    </source>
</evidence>
<keyword evidence="3" id="KW-0812">Transmembrane</keyword>
<dbReference type="EMBL" id="LWBS01000419">
    <property type="protein sequence ID" value="OAP90504.1"/>
    <property type="molecule type" value="Genomic_DNA"/>
</dbReference>
<sequence length="322" mass="35951">MTSNRLPIIFLILAIVLVGLYSSIFVVNAREQAIVVRFGQIQTVKTEPGIYFKLPFGFMDADRVQLVEKQALRLDLDNIRVQVQDGQTFDVDAFVIYNISDVRRFRETVSGDREAAEARLRAQLDSSLRRVYGLRDYNAALSEERVAMMLEIRDDLRTDAENLGLHIDDVRIRRTDLSPEVAPNTYNAMRSERLAEAERIRAEGNEEGQRRRAIADRQVVELTAGAQRDAEILRGQGDADRNRVFAEVFSKDPAFFEFYRSMAAYSSALSSQDTTLVLSPNSEFFRYFDNAAGTLQPPANPAAPAAAVPGAAAPTAPTQPAN</sequence>
<accession>A0A179BHJ8</accession>
<proteinExistence type="inferred from homology"/>
<keyword evidence="5" id="KW-0472">Membrane</keyword>
<evidence type="ECO:0000313" key="9">
    <source>
        <dbReference type="EMBL" id="OAP90504.1"/>
    </source>
</evidence>
<dbReference type="InterPro" id="IPR010200">
    <property type="entry name" value="HflC"/>
</dbReference>
<feature type="region of interest" description="Disordered" evidence="7">
    <location>
        <begin position="297"/>
        <end position="322"/>
    </location>
</feature>
<dbReference type="PANTHER" id="PTHR42911">
    <property type="entry name" value="MODULATOR OF FTSH PROTEASE HFLC"/>
    <property type="match status" value="1"/>
</dbReference>
<keyword evidence="9" id="KW-0645">Protease</keyword>
<evidence type="ECO:0000256" key="3">
    <source>
        <dbReference type="ARBA" id="ARBA00022692"/>
    </source>
</evidence>
<dbReference type="GO" id="GO:0006508">
    <property type="term" value="P:proteolysis"/>
    <property type="evidence" value="ECO:0007669"/>
    <property type="project" value="UniProtKB-KW"/>
</dbReference>
<keyword evidence="4" id="KW-1133">Transmembrane helix</keyword>
<evidence type="ECO:0000256" key="6">
    <source>
        <dbReference type="PIRNR" id="PIRNR005651"/>
    </source>
</evidence>
<name>A0A179BHJ8_RHILE</name>
<dbReference type="AlphaFoldDB" id="A0A179BHJ8"/>
<dbReference type="InterPro" id="IPR001107">
    <property type="entry name" value="Band_7"/>
</dbReference>
<evidence type="ECO:0000256" key="7">
    <source>
        <dbReference type="SAM" id="MobiDB-lite"/>
    </source>
</evidence>
<dbReference type="PIRSF" id="PIRSF005651">
    <property type="entry name" value="HflC"/>
    <property type="match status" value="1"/>
</dbReference>
<dbReference type="SUPFAM" id="SSF117892">
    <property type="entry name" value="Band 7/SPFH domain"/>
    <property type="match status" value="1"/>
</dbReference>
<comment type="caution">
    <text evidence="9">The sequence shown here is derived from an EMBL/GenBank/DDBJ whole genome shotgun (WGS) entry which is preliminary data.</text>
</comment>
<comment type="similarity">
    <text evidence="2 6">Belongs to the band 7/mec-2 family. HflC subfamily.</text>
</comment>
<dbReference type="PANTHER" id="PTHR42911:SF1">
    <property type="entry name" value="MODULATOR OF FTSH PROTEASE HFLC"/>
    <property type="match status" value="1"/>
</dbReference>
<evidence type="ECO:0000256" key="2">
    <source>
        <dbReference type="ARBA" id="ARBA00007862"/>
    </source>
</evidence>
<comment type="function">
    <text evidence="6">HflC and HflK could regulate a protease.</text>
</comment>
<protein>
    <recommendedName>
        <fullName evidence="6">Protein HflC</fullName>
    </recommendedName>
</protein>
<dbReference type="eggNOG" id="COG0330">
    <property type="taxonomic scope" value="Bacteria"/>
</dbReference>
<gene>
    <name evidence="9" type="ORF">A4U53_29525</name>
</gene>
<feature type="domain" description="Band 7" evidence="8">
    <location>
        <begin position="22"/>
        <end position="189"/>
    </location>
</feature>
<dbReference type="CDD" id="cd03405">
    <property type="entry name" value="SPFH_HflC"/>
    <property type="match status" value="1"/>
</dbReference>